<protein>
    <submittedName>
        <fullName evidence="5">Transcriptional regulator, AraC family domain</fullName>
    </submittedName>
</protein>
<dbReference type="eggNOG" id="COG2207">
    <property type="taxonomic scope" value="Bacteria"/>
</dbReference>
<dbReference type="PROSITE" id="PS01124">
    <property type="entry name" value="HTH_ARAC_FAMILY_2"/>
    <property type="match status" value="1"/>
</dbReference>
<evidence type="ECO:0000256" key="2">
    <source>
        <dbReference type="ARBA" id="ARBA00023125"/>
    </source>
</evidence>
<dbReference type="AlphaFoldDB" id="A1R3X3"/>
<dbReference type="InterPro" id="IPR018060">
    <property type="entry name" value="HTH_AraC"/>
</dbReference>
<dbReference type="SMART" id="SM00342">
    <property type="entry name" value="HTH_ARAC"/>
    <property type="match status" value="1"/>
</dbReference>
<dbReference type="InterPro" id="IPR020449">
    <property type="entry name" value="Tscrpt_reg_AraC-type_HTH"/>
</dbReference>
<feature type="domain" description="HTH araC/xylS-type" evidence="4">
    <location>
        <begin position="61"/>
        <end position="159"/>
    </location>
</feature>
<dbReference type="Pfam" id="PF12833">
    <property type="entry name" value="HTH_18"/>
    <property type="match status" value="1"/>
</dbReference>
<dbReference type="SUPFAM" id="SSF46689">
    <property type="entry name" value="Homeodomain-like"/>
    <property type="match status" value="2"/>
</dbReference>
<evidence type="ECO:0000313" key="6">
    <source>
        <dbReference type="Proteomes" id="UP000000637"/>
    </source>
</evidence>
<dbReference type="STRING" id="290340.AAur_1147"/>
<sequence>MICRNPAPQELAPIVDGALGQAVVERRILDLLLLQLVRINADRAESGNPSWAAGTRDPIVARALAALHQEPAAPWTVAELALRCHVSRATMAARFRAAVGQSPMAYLTTRRLALAADRLASSTVTTAVIAEEVGYSNAFTFSAAFSREYGVSPSGYRRSASFPPGVAPSSHRTAP</sequence>
<proteinExistence type="predicted"/>
<keyword evidence="1" id="KW-0805">Transcription regulation</keyword>
<dbReference type="InterPro" id="IPR009057">
    <property type="entry name" value="Homeodomain-like_sf"/>
</dbReference>
<dbReference type="GO" id="GO:0043565">
    <property type="term" value="F:sequence-specific DNA binding"/>
    <property type="evidence" value="ECO:0007669"/>
    <property type="project" value="InterPro"/>
</dbReference>
<keyword evidence="6" id="KW-1185">Reference proteome</keyword>
<dbReference type="PRINTS" id="PR00032">
    <property type="entry name" value="HTHARAC"/>
</dbReference>
<dbReference type="GO" id="GO:0003700">
    <property type="term" value="F:DNA-binding transcription factor activity"/>
    <property type="evidence" value="ECO:0007669"/>
    <property type="project" value="InterPro"/>
</dbReference>
<evidence type="ECO:0000313" key="5">
    <source>
        <dbReference type="EMBL" id="ABM07632.1"/>
    </source>
</evidence>
<dbReference type="InterPro" id="IPR050204">
    <property type="entry name" value="AraC_XylS_family_regulators"/>
</dbReference>
<dbReference type="KEGG" id="aau:AAur_1147"/>
<gene>
    <name evidence="5" type="ordered locus">AAur_1147</name>
</gene>
<name>A1R3X3_PAEAT</name>
<dbReference type="PANTHER" id="PTHR46796">
    <property type="entry name" value="HTH-TYPE TRANSCRIPTIONAL ACTIVATOR RHAS-RELATED"/>
    <property type="match status" value="1"/>
</dbReference>
<reference evidence="5 6" key="1">
    <citation type="journal article" date="2006" name="PLoS Genet.">
        <title>Secrets of soil survival revealed by the genome sequence of Arthrobacter aurescens TC1.</title>
        <authorList>
            <person name="Mongodin E.F."/>
            <person name="Shapir N."/>
            <person name="Daugherty S.C."/>
            <person name="DeBoy R.T."/>
            <person name="Emerson J.B."/>
            <person name="Shvartzbeyn A."/>
            <person name="Radune D."/>
            <person name="Vamathevan J."/>
            <person name="Riggs F."/>
            <person name="Grinberg V."/>
            <person name="Khouri H."/>
            <person name="Wackett L.P."/>
            <person name="Nelson K.E."/>
            <person name="Sadowsky M.J."/>
        </authorList>
    </citation>
    <scope>NUCLEOTIDE SEQUENCE [LARGE SCALE GENOMIC DNA]</scope>
    <source>
        <strain evidence="5 6">TC1</strain>
    </source>
</reference>
<dbReference type="Proteomes" id="UP000000637">
    <property type="component" value="Chromosome"/>
</dbReference>
<dbReference type="EMBL" id="CP000474">
    <property type="protein sequence ID" value="ABM07632.1"/>
    <property type="molecule type" value="Genomic_DNA"/>
</dbReference>
<dbReference type="HOGENOM" id="CLU_000445_81_5_11"/>
<accession>A1R3X3</accession>
<dbReference type="Gene3D" id="1.10.10.60">
    <property type="entry name" value="Homeodomain-like"/>
    <property type="match status" value="2"/>
</dbReference>
<dbReference type="PANTHER" id="PTHR46796:SF13">
    <property type="entry name" value="HTH-TYPE TRANSCRIPTIONAL ACTIVATOR RHAS"/>
    <property type="match status" value="1"/>
</dbReference>
<keyword evidence="3" id="KW-0804">Transcription</keyword>
<evidence type="ECO:0000259" key="4">
    <source>
        <dbReference type="PROSITE" id="PS01124"/>
    </source>
</evidence>
<organism evidence="5 6">
    <name type="scientific">Paenarthrobacter aurescens (strain TC1)</name>
    <dbReference type="NCBI Taxonomy" id="290340"/>
    <lineage>
        <taxon>Bacteria</taxon>
        <taxon>Bacillati</taxon>
        <taxon>Actinomycetota</taxon>
        <taxon>Actinomycetes</taxon>
        <taxon>Micrococcales</taxon>
        <taxon>Micrococcaceae</taxon>
        <taxon>Paenarthrobacter</taxon>
    </lineage>
</organism>
<evidence type="ECO:0000256" key="3">
    <source>
        <dbReference type="ARBA" id="ARBA00023163"/>
    </source>
</evidence>
<keyword evidence="2" id="KW-0238">DNA-binding</keyword>
<evidence type="ECO:0000256" key="1">
    <source>
        <dbReference type="ARBA" id="ARBA00023015"/>
    </source>
</evidence>